<dbReference type="OrthoDB" id="165682at2759"/>
<dbReference type="AlphaFoldDB" id="A0A0P1ALQ4"/>
<protein>
    <submittedName>
        <fullName evidence="2">Uncharacterized protein</fullName>
    </submittedName>
</protein>
<evidence type="ECO:0000313" key="2">
    <source>
        <dbReference type="EMBL" id="CEG41941.1"/>
    </source>
</evidence>
<dbReference type="RefSeq" id="XP_024578310.1">
    <property type="nucleotide sequence ID" value="XM_024727765.1"/>
</dbReference>
<evidence type="ECO:0000313" key="3">
    <source>
        <dbReference type="Proteomes" id="UP000054928"/>
    </source>
</evidence>
<dbReference type="EMBL" id="CCYD01000610">
    <property type="protein sequence ID" value="CEG41941.1"/>
    <property type="molecule type" value="Genomic_DNA"/>
</dbReference>
<evidence type="ECO:0000256" key="1">
    <source>
        <dbReference type="SAM" id="Coils"/>
    </source>
</evidence>
<accession>A0A0P1ALQ4</accession>
<dbReference type="Proteomes" id="UP000054928">
    <property type="component" value="Unassembled WGS sequence"/>
</dbReference>
<proteinExistence type="predicted"/>
<keyword evidence="1" id="KW-0175">Coiled coil</keyword>
<organism evidence="2 3">
    <name type="scientific">Plasmopara halstedii</name>
    <name type="common">Downy mildew of sunflower</name>
    <dbReference type="NCBI Taxonomy" id="4781"/>
    <lineage>
        <taxon>Eukaryota</taxon>
        <taxon>Sar</taxon>
        <taxon>Stramenopiles</taxon>
        <taxon>Oomycota</taxon>
        <taxon>Peronosporomycetes</taxon>
        <taxon>Peronosporales</taxon>
        <taxon>Peronosporaceae</taxon>
        <taxon>Plasmopara</taxon>
    </lineage>
</organism>
<feature type="coiled-coil region" evidence="1">
    <location>
        <begin position="310"/>
        <end position="337"/>
    </location>
</feature>
<sequence length="530" mass="59642">MSLLKREQAKLLMTYKARGYAPGVATKPRDGLINLISKGYVKLIFLSLFTRLYEAKAFFLCASLNVAKVASTLNVKYEISGDKNFTSLQLLIGLSCVMPPSVVPSLQPQDESPPSLNPSCCIKPSMSLPPRPTTASVNPFKNAAAITRARTHSFPTVNEQILGKSSLWMQKAVDRGIFRRFEEVSNEVDSLRRIQNLDLPSLEAKVVAEVGSELALKQANLGQTRHQSFRIREVRNHINKQFEAQQDRSALKEYLAIATGSAEHQENETDELKEKPGYQSVCSQSEHENQVEQSVTCAQLGDLCATNDKNTDIVDRLEQLEREKQRLLGVLVRTLRLPDALQMHTNVAMYSSEVQSCKSIKKQVDRAAALYYQALQLLRMAMTTVVSSQYSGSVREFANGPYAFTVEAGQLMQAAVIGIQPEARRRYRQFASELQKLRLPKFHQVVSDFVRRAQTNFNPRSALAQEAARRLPACETTMVMTHKLVIEKLELLDRWKLTLELDQAHAQISQRRLETHLQQRLALLARSVSV</sequence>
<keyword evidence="3" id="KW-1185">Reference proteome</keyword>
<dbReference type="GeneID" id="36407308"/>
<name>A0A0P1ALQ4_PLAHL</name>
<reference evidence="3" key="1">
    <citation type="submission" date="2014-09" db="EMBL/GenBank/DDBJ databases">
        <authorList>
            <person name="Sharma Rahul"/>
            <person name="Thines Marco"/>
        </authorList>
    </citation>
    <scope>NUCLEOTIDE SEQUENCE [LARGE SCALE GENOMIC DNA]</scope>
</reference>
<dbReference type="OMA" id="IREDQKH"/>